<dbReference type="SUPFAM" id="SSF50998">
    <property type="entry name" value="Quinoprotein alcohol dehydrogenase-like"/>
    <property type="match status" value="1"/>
</dbReference>
<dbReference type="STRING" id="880157.AB204_07305"/>
<proteinExistence type="predicted"/>
<protein>
    <submittedName>
        <fullName evidence="1">Uncharacterized protein</fullName>
    </submittedName>
</protein>
<evidence type="ECO:0000313" key="1">
    <source>
        <dbReference type="EMBL" id="KMJ45738.1"/>
    </source>
</evidence>
<sequence>MNEQLNNDKYLLVGNKGVNKIQIFKFIFSDQNIMIKKENLIWESPETTAMTEVKPVTYFGKKAILSVTENGVVIYALSDNNVLFYKEISDYSGNNIHSACPLPDGNVVIADSNGRIGLLIYEKGKKKQPFNETQWFRLTYAHAVVYDQINERIYAGGYTSINEYSYHVIAGKASLRLETTYDISDYYLRCKEYNICNEDGYWEDGIHDMYPVYGDHSQLFFLSTGERVFLFDSSTLTHSEGSKVTLDKFNPFYEIDSQKSKEAAIIAQEEKIILKKGGVKSISGNINVNDFFVVAHSAPWFTDKINYSYNGNRLIYSTHINDILDFDLTDKNKVDFDSSLNMSFYKARLIDKNWIAF</sequence>
<accession>A0A0J5FTZ5</accession>
<dbReference type="EMBL" id="LFCV01000040">
    <property type="protein sequence ID" value="KMJ45738.1"/>
    <property type="molecule type" value="Genomic_DNA"/>
</dbReference>
<name>A0A0J5FTZ5_9GAMM</name>
<dbReference type="InterPro" id="IPR011047">
    <property type="entry name" value="Quinoprotein_ADH-like_sf"/>
</dbReference>
<dbReference type="Pfam" id="PF20138">
    <property type="entry name" value="DUF6528"/>
    <property type="match status" value="1"/>
</dbReference>
<comment type="caution">
    <text evidence="1">The sequence shown here is derived from an EMBL/GenBank/DDBJ whole genome shotgun (WGS) entry which is preliminary data.</text>
</comment>
<reference evidence="1 2" key="1">
    <citation type="submission" date="2015-06" db="EMBL/GenBank/DDBJ databases">
        <title>Draft Whole-Genome Sequence of the Entomopathogenic Bacterium Xenorhabdus khoisanae.</title>
        <authorList>
            <person name="Naidoo S."/>
            <person name="Featherston J."/>
            <person name="Gray V.M."/>
        </authorList>
    </citation>
    <scope>NUCLEOTIDE SEQUENCE [LARGE SCALE GENOMIC DNA]</scope>
    <source>
        <strain evidence="1 2">MCB</strain>
    </source>
</reference>
<keyword evidence="2" id="KW-1185">Reference proteome</keyword>
<dbReference type="PATRIC" id="fig|880157.4.peg.1538"/>
<organism evidence="1 2">
    <name type="scientific">Xenorhabdus khoisanae</name>
    <dbReference type="NCBI Taxonomy" id="880157"/>
    <lineage>
        <taxon>Bacteria</taxon>
        <taxon>Pseudomonadati</taxon>
        <taxon>Pseudomonadota</taxon>
        <taxon>Gammaproteobacteria</taxon>
        <taxon>Enterobacterales</taxon>
        <taxon>Morganellaceae</taxon>
        <taxon>Xenorhabdus</taxon>
    </lineage>
</organism>
<dbReference type="OrthoDB" id="1007317at2"/>
<gene>
    <name evidence="1" type="ORF">AB204_07305</name>
</gene>
<evidence type="ECO:0000313" key="2">
    <source>
        <dbReference type="Proteomes" id="UP000036277"/>
    </source>
</evidence>
<dbReference type="AlphaFoldDB" id="A0A0J5FTZ5"/>
<dbReference type="InterPro" id="IPR045383">
    <property type="entry name" value="DUF6528"/>
</dbReference>
<dbReference type="RefSeq" id="WP_047962722.1">
    <property type="nucleotide sequence ID" value="NZ_CAWMBG010000040.1"/>
</dbReference>
<dbReference type="Proteomes" id="UP000036277">
    <property type="component" value="Unassembled WGS sequence"/>
</dbReference>